<gene>
    <name evidence="2" type="ORF">SAMN06265364_10213</name>
</gene>
<evidence type="ECO:0008006" key="4">
    <source>
        <dbReference type="Google" id="ProtNLM"/>
    </source>
</evidence>
<organism evidence="2 3">
    <name type="scientific">Prevotella jejuni</name>
    <dbReference type="NCBI Taxonomy" id="1177574"/>
    <lineage>
        <taxon>Bacteria</taxon>
        <taxon>Pseudomonadati</taxon>
        <taxon>Bacteroidota</taxon>
        <taxon>Bacteroidia</taxon>
        <taxon>Bacteroidales</taxon>
        <taxon>Prevotellaceae</taxon>
        <taxon>Prevotella</taxon>
    </lineage>
</organism>
<feature type="signal peptide" evidence="1">
    <location>
        <begin position="1"/>
        <end position="31"/>
    </location>
</feature>
<sequence>MKMMRNVDKFRLFQWLLLLGCLLCVPHSAQAQAWDGEGDIKVYAGYANVGGRSGIELGSDYALSDFVSVGGQLTYVNVKDYDEGRDRAFMGYDFSLTGNYHWAEVLKLPSVLDIYSGVSVGLRTAGLQAGVRYNFSETFGLYGQVRQNLFKTFGDDVEHGRVYQGKTALSVGLTVTF</sequence>
<protein>
    <recommendedName>
        <fullName evidence="4">Outer membrane protein beta-barrel domain-containing protein</fullName>
    </recommendedName>
</protein>
<dbReference type="RefSeq" id="WP_176414826.1">
    <property type="nucleotide sequence ID" value="NZ_FZNZ01000002.1"/>
</dbReference>
<reference evidence="2 3" key="1">
    <citation type="submission" date="2017-06" db="EMBL/GenBank/DDBJ databases">
        <authorList>
            <person name="Varghese N."/>
            <person name="Submissions S."/>
        </authorList>
    </citation>
    <scope>NUCLEOTIDE SEQUENCE [LARGE SCALE GENOMIC DNA]</scope>
    <source>
        <strain evidence="2 3">DSM 26989</strain>
    </source>
</reference>
<dbReference type="AlphaFoldDB" id="A0AA94LJL3"/>
<evidence type="ECO:0000313" key="3">
    <source>
        <dbReference type="Proteomes" id="UP000198427"/>
    </source>
</evidence>
<dbReference type="Pfam" id="PF20351">
    <property type="entry name" value="DUF6646"/>
    <property type="match status" value="1"/>
</dbReference>
<accession>A0AA94LJL3</accession>
<keyword evidence="1" id="KW-0732">Signal</keyword>
<dbReference type="InterPro" id="IPR046588">
    <property type="entry name" value="DUF6646"/>
</dbReference>
<evidence type="ECO:0000256" key="1">
    <source>
        <dbReference type="SAM" id="SignalP"/>
    </source>
</evidence>
<dbReference type="EMBL" id="FZNZ01000002">
    <property type="protein sequence ID" value="SNR62341.1"/>
    <property type="molecule type" value="Genomic_DNA"/>
</dbReference>
<dbReference type="Proteomes" id="UP000198427">
    <property type="component" value="Unassembled WGS sequence"/>
</dbReference>
<evidence type="ECO:0000313" key="2">
    <source>
        <dbReference type="EMBL" id="SNR62341.1"/>
    </source>
</evidence>
<proteinExistence type="predicted"/>
<feature type="chain" id="PRO_5041705003" description="Outer membrane protein beta-barrel domain-containing protein" evidence="1">
    <location>
        <begin position="32"/>
        <end position="177"/>
    </location>
</feature>
<name>A0AA94LJL3_9BACT</name>
<keyword evidence="3" id="KW-1185">Reference proteome</keyword>
<comment type="caution">
    <text evidence="2">The sequence shown here is derived from an EMBL/GenBank/DDBJ whole genome shotgun (WGS) entry which is preliminary data.</text>
</comment>